<dbReference type="AlphaFoldDB" id="A0AAV7T132"/>
<comment type="caution">
    <text evidence="2">The sequence shown here is derived from an EMBL/GenBank/DDBJ whole genome shotgun (WGS) entry which is preliminary data.</text>
</comment>
<evidence type="ECO:0000313" key="3">
    <source>
        <dbReference type="Proteomes" id="UP001066276"/>
    </source>
</evidence>
<organism evidence="2 3">
    <name type="scientific">Pleurodeles waltl</name>
    <name type="common">Iberian ribbed newt</name>
    <dbReference type="NCBI Taxonomy" id="8319"/>
    <lineage>
        <taxon>Eukaryota</taxon>
        <taxon>Metazoa</taxon>
        <taxon>Chordata</taxon>
        <taxon>Craniata</taxon>
        <taxon>Vertebrata</taxon>
        <taxon>Euteleostomi</taxon>
        <taxon>Amphibia</taxon>
        <taxon>Batrachia</taxon>
        <taxon>Caudata</taxon>
        <taxon>Salamandroidea</taxon>
        <taxon>Salamandridae</taxon>
        <taxon>Pleurodelinae</taxon>
        <taxon>Pleurodeles</taxon>
    </lineage>
</organism>
<name>A0AAV7T132_PLEWA</name>
<sequence>MAAIQRSKIEVVNKIKAVVVDITLLRADLRKVSDRVTTVDQNVDELQREFRSLRNMISDLQKLIARLDERIEDSEGRSRGNYLRFMGFPQKVEEHSPDLFLKE</sequence>
<dbReference type="EMBL" id="JANPWB010000007">
    <property type="protein sequence ID" value="KAJ1170163.1"/>
    <property type="molecule type" value="Genomic_DNA"/>
</dbReference>
<gene>
    <name evidence="2" type="ORF">NDU88_002044</name>
</gene>
<evidence type="ECO:0000313" key="2">
    <source>
        <dbReference type="EMBL" id="KAJ1170163.1"/>
    </source>
</evidence>
<keyword evidence="1" id="KW-0175">Coiled coil</keyword>
<proteinExistence type="predicted"/>
<accession>A0AAV7T132</accession>
<reference evidence="2" key="1">
    <citation type="journal article" date="2022" name="bioRxiv">
        <title>Sequencing and chromosome-scale assembly of the giantPleurodeles waltlgenome.</title>
        <authorList>
            <person name="Brown T."/>
            <person name="Elewa A."/>
            <person name="Iarovenko S."/>
            <person name="Subramanian E."/>
            <person name="Araus A.J."/>
            <person name="Petzold A."/>
            <person name="Susuki M."/>
            <person name="Suzuki K.-i.T."/>
            <person name="Hayashi T."/>
            <person name="Toyoda A."/>
            <person name="Oliveira C."/>
            <person name="Osipova E."/>
            <person name="Leigh N.D."/>
            <person name="Simon A."/>
            <person name="Yun M.H."/>
        </authorList>
    </citation>
    <scope>NUCLEOTIDE SEQUENCE</scope>
    <source>
        <strain evidence="2">20211129_DDA</strain>
        <tissue evidence="2">Liver</tissue>
    </source>
</reference>
<protein>
    <submittedName>
        <fullName evidence="2">Uncharacterized protein</fullName>
    </submittedName>
</protein>
<evidence type="ECO:0000256" key="1">
    <source>
        <dbReference type="SAM" id="Coils"/>
    </source>
</evidence>
<feature type="coiled-coil region" evidence="1">
    <location>
        <begin position="29"/>
        <end position="77"/>
    </location>
</feature>
<dbReference type="Proteomes" id="UP001066276">
    <property type="component" value="Chromosome 4_1"/>
</dbReference>
<keyword evidence="3" id="KW-1185">Reference proteome</keyword>
<dbReference type="Gene3D" id="1.20.5.340">
    <property type="match status" value="1"/>
</dbReference>